<dbReference type="Pfam" id="PF01472">
    <property type="entry name" value="PUA"/>
    <property type="match status" value="1"/>
</dbReference>
<dbReference type="EMBL" id="GG662712">
    <property type="protein sequence ID" value="EAR94402.1"/>
    <property type="molecule type" value="Genomic_DNA"/>
</dbReference>
<dbReference type="OrthoDB" id="10249667at2759"/>
<dbReference type="InParanoid" id="Q23CU7"/>
<dbReference type="RefSeq" id="XP_001014939.1">
    <property type="nucleotide sequence ID" value="XM_001014939.3"/>
</dbReference>
<dbReference type="PANTHER" id="PTHR22798:SF0">
    <property type="entry name" value="MALIGNANT T-CELL-AMPLIFIED SEQUENCE 1"/>
    <property type="match status" value="1"/>
</dbReference>
<evidence type="ECO:0000259" key="5">
    <source>
        <dbReference type="Pfam" id="PF17832"/>
    </source>
</evidence>
<dbReference type="InterPro" id="IPR004521">
    <property type="entry name" value="Uncharacterised_CHP00451"/>
</dbReference>
<dbReference type="PIRSF" id="PIRSF005067">
    <property type="entry name" value="Tma_RNA-bind_prd"/>
    <property type="match status" value="1"/>
</dbReference>
<keyword evidence="2 3" id="KW-0963">Cytoplasm</keyword>
<feature type="domain" description="PUA" evidence="4">
    <location>
        <begin position="100"/>
        <end position="173"/>
    </location>
</feature>
<reference evidence="7" key="1">
    <citation type="journal article" date="2006" name="PLoS Biol.">
        <title>Macronuclear genome sequence of the ciliate Tetrahymena thermophila, a model eukaryote.</title>
        <authorList>
            <person name="Eisen J.A."/>
            <person name="Coyne R.S."/>
            <person name="Wu M."/>
            <person name="Wu D."/>
            <person name="Thiagarajan M."/>
            <person name="Wortman J.R."/>
            <person name="Badger J.H."/>
            <person name="Ren Q."/>
            <person name="Amedeo P."/>
            <person name="Jones K.M."/>
            <person name="Tallon L.J."/>
            <person name="Delcher A.L."/>
            <person name="Salzberg S.L."/>
            <person name="Silva J.C."/>
            <person name="Haas B.J."/>
            <person name="Majoros W.H."/>
            <person name="Farzad M."/>
            <person name="Carlton J.M."/>
            <person name="Smith R.K. Jr."/>
            <person name="Garg J."/>
            <person name="Pearlman R.E."/>
            <person name="Karrer K.M."/>
            <person name="Sun L."/>
            <person name="Manning G."/>
            <person name="Elde N.C."/>
            <person name="Turkewitz A.P."/>
            <person name="Asai D.J."/>
            <person name="Wilkes D.E."/>
            <person name="Wang Y."/>
            <person name="Cai H."/>
            <person name="Collins K."/>
            <person name="Stewart B.A."/>
            <person name="Lee S.R."/>
            <person name="Wilamowska K."/>
            <person name="Weinberg Z."/>
            <person name="Ruzzo W.L."/>
            <person name="Wloga D."/>
            <person name="Gaertig J."/>
            <person name="Frankel J."/>
            <person name="Tsao C.-C."/>
            <person name="Gorovsky M.A."/>
            <person name="Keeling P.J."/>
            <person name="Waller R.F."/>
            <person name="Patron N.J."/>
            <person name="Cherry J.M."/>
            <person name="Stover N.A."/>
            <person name="Krieger C.J."/>
            <person name="del Toro C."/>
            <person name="Ryder H.F."/>
            <person name="Williamson S.C."/>
            <person name="Barbeau R.A."/>
            <person name="Hamilton E.P."/>
            <person name="Orias E."/>
        </authorList>
    </citation>
    <scope>NUCLEOTIDE SEQUENCE [LARGE SCALE GENOMIC DNA]</scope>
    <source>
        <strain evidence="7">SB210</strain>
    </source>
</reference>
<dbReference type="InterPro" id="IPR002478">
    <property type="entry name" value="PUA"/>
</dbReference>
<sequence length="186" mass="20927">MFKKVEEVSNLVPLNKSAQKKLREKILEKFPKIEGVLEDFMPKKAQISSTKFHTPEHKWELFWVDKFPIFFKNDKEDDELFPTLRLLHTYPDMLLKCQTDSGAVKFILNGSNVMAKGLQTPGSNVEEGVEYGKVVAIYADGKEHAMGVGVAILNAQGIKEAAMGEAIVTKHVIGDGLWLIQEPKKK</sequence>
<dbReference type="Pfam" id="PF17832">
    <property type="entry name" value="Pre-PUA"/>
    <property type="match status" value="1"/>
</dbReference>
<evidence type="ECO:0000256" key="1">
    <source>
        <dbReference type="ARBA" id="ARBA00004496"/>
    </source>
</evidence>
<dbReference type="eggNOG" id="KOG2523">
    <property type="taxonomic scope" value="Eukaryota"/>
</dbReference>
<dbReference type="CDD" id="cd21155">
    <property type="entry name" value="PUA_MCTS-1-like"/>
    <property type="match status" value="1"/>
</dbReference>
<dbReference type="STRING" id="312017.Q23CU7"/>
<dbReference type="Gene3D" id="3.10.400.20">
    <property type="match status" value="1"/>
</dbReference>
<dbReference type="InterPro" id="IPR041366">
    <property type="entry name" value="Pre-PUA"/>
</dbReference>
<dbReference type="GO" id="GO:0001731">
    <property type="term" value="P:formation of translation preinitiation complex"/>
    <property type="evidence" value="ECO:0007669"/>
    <property type="project" value="TreeGrafter"/>
</dbReference>
<evidence type="ECO:0000256" key="2">
    <source>
        <dbReference type="ARBA" id="ARBA00022490"/>
    </source>
</evidence>
<dbReference type="OMA" id="GVENIHY"/>
<dbReference type="FunCoup" id="Q23CU7">
    <property type="interactions" value="281"/>
</dbReference>
<dbReference type="SUPFAM" id="SSF88697">
    <property type="entry name" value="PUA domain-like"/>
    <property type="match status" value="1"/>
</dbReference>
<keyword evidence="7" id="KW-1185">Reference proteome</keyword>
<proteinExistence type="predicted"/>
<dbReference type="KEGG" id="tet:TTHERM_00052430"/>
<dbReference type="CDD" id="cd11580">
    <property type="entry name" value="eIF2D_N_like"/>
    <property type="match status" value="1"/>
</dbReference>
<evidence type="ECO:0000259" key="4">
    <source>
        <dbReference type="Pfam" id="PF01472"/>
    </source>
</evidence>
<accession>Q23CU7</accession>
<evidence type="ECO:0000313" key="6">
    <source>
        <dbReference type="EMBL" id="EAR94402.1"/>
    </source>
</evidence>
<dbReference type="InterPro" id="IPR016437">
    <property type="entry name" value="MCT-1/Tma20"/>
</dbReference>
<dbReference type="PROSITE" id="PS50890">
    <property type="entry name" value="PUA"/>
    <property type="match status" value="1"/>
</dbReference>
<dbReference type="GeneID" id="7843950"/>
<dbReference type="AlphaFoldDB" id="Q23CU7"/>
<evidence type="ECO:0000256" key="3">
    <source>
        <dbReference type="PIRNR" id="PIRNR005067"/>
    </source>
</evidence>
<gene>
    <name evidence="6" type="ORF">TTHERM_00052430</name>
</gene>
<evidence type="ECO:0000313" key="7">
    <source>
        <dbReference type="Proteomes" id="UP000009168"/>
    </source>
</evidence>
<dbReference type="Proteomes" id="UP000009168">
    <property type="component" value="Unassembled WGS sequence"/>
</dbReference>
<comment type="subcellular location">
    <subcellularLocation>
        <location evidence="1 3">Cytoplasm</location>
    </subcellularLocation>
</comment>
<feature type="domain" description="Pre-PUA" evidence="5">
    <location>
        <begin position="2"/>
        <end position="91"/>
    </location>
</feature>
<dbReference type="InterPro" id="IPR015947">
    <property type="entry name" value="PUA-like_sf"/>
</dbReference>
<name>Q23CU7_TETTS</name>
<protein>
    <submittedName>
        <fullName evidence="6">Pseudouridine synthase and archaeosine transglycosylase domain protein</fullName>
    </submittedName>
</protein>
<dbReference type="GO" id="GO:0005737">
    <property type="term" value="C:cytoplasm"/>
    <property type="evidence" value="ECO:0007669"/>
    <property type="project" value="UniProtKB-SubCell"/>
</dbReference>
<dbReference type="NCBIfam" id="TIGR00451">
    <property type="entry name" value="unchar_dom_2"/>
    <property type="match status" value="1"/>
</dbReference>
<dbReference type="PANTHER" id="PTHR22798">
    <property type="entry name" value="MCT-1 PROTEIN"/>
    <property type="match status" value="1"/>
</dbReference>
<organism evidence="6 7">
    <name type="scientific">Tetrahymena thermophila (strain SB210)</name>
    <dbReference type="NCBI Taxonomy" id="312017"/>
    <lineage>
        <taxon>Eukaryota</taxon>
        <taxon>Sar</taxon>
        <taxon>Alveolata</taxon>
        <taxon>Ciliophora</taxon>
        <taxon>Intramacronucleata</taxon>
        <taxon>Oligohymenophorea</taxon>
        <taxon>Hymenostomatida</taxon>
        <taxon>Tetrahymenina</taxon>
        <taxon>Tetrahymenidae</taxon>
        <taxon>Tetrahymena</taxon>
    </lineage>
</organism>
<dbReference type="GO" id="GO:0003723">
    <property type="term" value="F:RNA binding"/>
    <property type="evidence" value="ECO:0007669"/>
    <property type="project" value="InterPro"/>
</dbReference>
<dbReference type="HOGENOM" id="CLU_090468_0_1_1"/>